<sequence length="72" mass="8439">MDTEKFDIFMADNLPMPPLLTTPRQIDDVVDYLIDIVRRGIHKSTPWARLSPHTNPSWTKECREAIKHSRHV</sequence>
<name>A0A1V6RPM4_9EURO</name>
<reference evidence="2" key="1">
    <citation type="journal article" date="2017" name="Nat. Microbiol.">
        <title>Global analysis of biosynthetic gene clusters reveals vast potential of secondary metabolite production in Penicillium species.</title>
        <authorList>
            <person name="Nielsen J.C."/>
            <person name="Grijseels S."/>
            <person name="Prigent S."/>
            <person name="Ji B."/>
            <person name="Dainat J."/>
            <person name="Nielsen K.F."/>
            <person name="Frisvad J.C."/>
            <person name="Workman M."/>
            <person name="Nielsen J."/>
        </authorList>
    </citation>
    <scope>NUCLEOTIDE SEQUENCE [LARGE SCALE GENOMIC DNA]</scope>
    <source>
        <strain evidence="2">IBT 29525</strain>
    </source>
</reference>
<gene>
    <name evidence="1" type="ORF">PENSOL_c001G04636</name>
</gene>
<comment type="caution">
    <text evidence="1">The sequence shown here is derived from an EMBL/GenBank/DDBJ whole genome shotgun (WGS) entry which is preliminary data.</text>
</comment>
<keyword evidence="2" id="KW-1185">Reference proteome</keyword>
<organism evidence="1 2">
    <name type="scientific">Penicillium solitum</name>
    <dbReference type="NCBI Taxonomy" id="60172"/>
    <lineage>
        <taxon>Eukaryota</taxon>
        <taxon>Fungi</taxon>
        <taxon>Dikarya</taxon>
        <taxon>Ascomycota</taxon>
        <taxon>Pezizomycotina</taxon>
        <taxon>Eurotiomycetes</taxon>
        <taxon>Eurotiomycetidae</taxon>
        <taxon>Eurotiales</taxon>
        <taxon>Aspergillaceae</taxon>
        <taxon>Penicillium</taxon>
    </lineage>
</organism>
<evidence type="ECO:0000313" key="2">
    <source>
        <dbReference type="Proteomes" id="UP000191612"/>
    </source>
</evidence>
<proteinExistence type="predicted"/>
<dbReference type="AlphaFoldDB" id="A0A1V6RPM4"/>
<dbReference type="STRING" id="60172.A0A1V6RPM4"/>
<evidence type="ECO:0000313" key="1">
    <source>
        <dbReference type="EMBL" id="OQE03606.1"/>
    </source>
</evidence>
<accession>A0A1V6RPM4</accession>
<dbReference type="Proteomes" id="UP000191612">
    <property type="component" value="Unassembled WGS sequence"/>
</dbReference>
<protein>
    <submittedName>
        <fullName evidence="1">Uncharacterized protein</fullName>
    </submittedName>
</protein>
<dbReference type="EMBL" id="MDYO01000001">
    <property type="protein sequence ID" value="OQE03606.1"/>
    <property type="molecule type" value="Genomic_DNA"/>
</dbReference>